<dbReference type="SFLD" id="SFLDG01129">
    <property type="entry name" value="C1.5:_HAD__Beta-PGM__Phosphata"/>
    <property type="match status" value="1"/>
</dbReference>
<dbReference type="GO" id="GO:0044281">
    <property type="term" value="P:small molecule metabolic process"/>
    <property type="evidence" value="ECO:0007669"/>
    <property type="project" value="UniProtKB-ARBA"/>
</dbReference>
<evidence type="ECO:0000313" key="5">
    <source>
        <dbReference type="Proteomes" id="UP000291144"/>
    </source>
</evidence>
<dbReference type="InterPro" id="IPR006439">
    <property type="entry name" value="HAD-SF_hydro_IA"/>
</dbReference>
<dbReference type="InterPro" id="IPR041492">
    <property type="entry name" value="HAD_2"/>
</dbReference>
<evidence type="ECO:0000256" key="2">
    <source>
        <dbReference type="ARBA" id="ARBA00022801"/>
    </source>
</evidence>
<dbReference type="RefSeq" id="WP_131357773.1">
    <property type="nucleotide sequence ID" value="NZ_SJKB01000005.1"/>
</dbReference>
<gene>
    <name evidence="4" type="ORF">E0H73_18935</name>
</gene>
<keyword evidence="3" id="KW-0460">Magnesium</keyword>
<evidence type="ECO:0000313" key="4">
    <source>
        <dbReference type="EMBL" id="TCC61309.1"/>
    </source>
</evidence>
<sequence>MARLACFDLDNTLIDRDGAFLAWARWWVERAGLDVGAVEWLVAQDNGGFTPRGELFERFRERFGVAISVDEYDREHPSFAWVEPAVVEGLASLRTAGWRVVVVTNGGVVQQSRKLAHTGIADVVDHCCISEAVGVRKPDARIFAMAAEEVGASLEGGWMVGDHPAHDIAGGINAGLRTIRVGNRHSVDVPRADHQVESVVEAFPIILAGRPGLD</sequence>
<proteinExistence type="predicted"/>
<comment type="caution">
    <text evidence="4">The sequence shown here is derived from an EMBL/GenBank/DDBJ whole genome shotgun (WGS) entry which is preliminary data.</text>
</comment>
<reference evidence="4 5" key="1">
    <citation type="submission" date="2019-02" db="EMBL/GenBank/DDBJ databases">
        <title>Kribbella capetownensis sp. nov. and Kribbella speibonae sp. nov., isolated from soil.</title>
        <authorList>
            <person name="Curtis S.M."/>
            <person name="Norton I."/>
            <person name="Everest G.J."/>
            <person name="Meyers P.R."/>
        </authorList>
    </citation>
    <scope>NUCLEOTIDE SEQUENCE [LARGE SCALE GENOMIC DNA]</scope>
    <source>
        <strain evidence="4 5">NRRL B-24813</strain>
    </source>
</reference>
<dbReference type="Gene3D" id="3.40.50.1000">
    <property type="entry name" value="HAD superfamily/HAD-like"/>
    <property type="match status" value="1"/>
</dbReference>
<dbReference type="InterPro" id="IPR023214">
    <property type="entry name" value="HAD_sf"/>
</dbReference>
<dbReference type="PRINTS" id="PR00413">
    <property type="entry name" value="HADHALOGNASE"/>
</dbReference>
<comment type="cofactor">
    <cofactor evidence="1">
        <name>Mg(2+)</name>
        <dbReference type="ChEBI" id="CHEBI:18420"/>
    </cofactor>
</comment>
<dbReference type="SUPFAM" id="SSF56784">
    <property type="entry name" value="HAD-like"/>
    <property type="match status" value="1"/>
</dbReference>
<dbReference type="InterPro" id="IPR036412">
    <property type="entry name" value="HAD-like_sf"/>
</dbReference>
<dbReference type="Gene3D" id="1.10.150.520">
    <property type="match status" value="1"/>
</dbReference>
<evidence type="ECO:0000256" key="3">
    <source>
        <dbReference type="ARBA" id="ARBA00022842"/>
    </source>
</evidence>
<accession>A0A4R0KLY0</accession>
<name>A0A4R0KLY0_9ACTN</name>
<organism evidence="4 5">
    <name type="scientific">Kribbella pittospori</name>
    <dbReference type="NCBI Taxonomy" id="722689"/>
    <lineage>
        <taxon>Bacteria</taxon>
        <taxon>Bacillati</taxon>
        <taxon>Actinomycetota</taxon>
        <taxon>Actinomycetes</taxon>
        <taxon>Propionibacteriales</taxon>
        <taxon>Kribbellaceae</taxon>
        <taxon>Kribbella</taxon>
    </lineage>
</organism>
<keyword evidence="5" id="KW-1185">Reference proteome</keyword>
<dbReference type="SFLD" id="SFLDS00003">
    <property type="entry name" value="Haloacid_Dehalogenase"/>
    <property type="match status" value="1"/>
</dbReference>
<dbReference type="EMBL" id="SJKB01000005">
    <property type="protein sequence ID" value="TCC61309.1"/>
    <property type="molecule type" value="Genomic_DNA"/>
</dbReference>
<dbReference type="AlphaFoldDB" id="A0A4R0KLY0"/>
<dbReference type="GO" id="GO:0016787">
    <property type="term" value="F:hydrolase activity"/>
    <property type="evidence" value="ECO:0007669"/>
    <property type="project" value="UniProtKB-KW"/>
</dbReference>
<dbReference type="OrthoDB" id="3680851at2"/>
<keyword evidence="2 4" id="KW-0378">Hydrolase</keyword>
<dbReference type="Pfam" id="PF13419">
    <property type="entry name" value="HAD_2"/>
    <property type="match status" value="1"/>
</dbReference>
<dbReference type="PANTHER" id="PTHR46470">
    <property type="entry name" value="N-ACYLNEURAMINATE-9-PHOSPHATASE"/>
    <property type="match status" value="1"/>
</dbReference>
<dbReference type="Proteomes" id="UP000291144">
    <property type="component" value="Unassembled WGS sequence"/>
</dbReference>
<dbReference type="InterPro" id="IPR051400">
    <property type="entry name" value="HAD-like_hydrolase"/>
</dbReference>
<protein>
    <submittedName>
        <fullName evidence="4">HAD family hydrolase</fullName>
    </submittedName>
</protein>
<dbReference type="NCBIfam" id="TIGR01549">
    <property type="entry name" value="HAD-SF-IA-v1"/>
    <property type="match status" value="1"/>
</dbReference>
<evidence type="ECO:0000256" key="1">
    <source>
        <dbReference type="ARBA" id="ARBA00001946"/>
    </source>
</evidence>